<keyword evidence="2" id="KW-1185">Reference proteome</keyword>
<dbReference type="Proteomes" id="UP000295662">
    <property type="component" value="Unassembled WGS sequence"/>
</dbReference>
<name>A0A4R7S1A7_9BACT</name>
<dbReference type="EMBL" id="SOCA01000003">
    <property type="protein sequence ID" value="TDU71188.1"/>
    <property type="molecule type" value="Genomic_DNA"/>
</dbReference>
<sequence>MRTLLYFQGWWLIAAILSTNIVLGQSTVDPNDQTVERLIEPLFDSNFQMRKADEALRELASLPGITETL</sequence>
<gene>
    <name evidence="1" type="ORF">EI77_02310</name>
</gene>
<evidence type="ECO:0000313" key="1">
    <source>
        <dbReference type="EMBL" id="TDU71188.1"/>
    </source>
</evidence>
<accession>A0A4R7S1A7</accession>
<proteinExistence type="predicted"/>
<comment type="caution">
    <text evidence="1">The sequence shown here is derived from an EMBL/GenBank/DDBJ whole genome shotgun (WGS) entry which is preliminary data.</text>
</comment>
<dbReference type="AlphaFoldDB" id="A0A4R7S1A7"/>
<organism evidence="1 2">
    <name type="scientific">Prosthecobacter fusiformis</name>
    <dbReference type="NCBI Taxonomy" id="48464"/>
    <lineage>
        <taxon>Bacteria</taxon>
        <taxon>Pseudomonadati</taxon>
        <taxon>Verrucomicrobiota</taxon>
        <taxon>Verrucomicrobiia</taxon>
        <taxon>Verrucomicrobiales</taxon>
        <taxon>Verrucomicrobiaceae</taxon>
        <taxon>Prosthecobacter</taxon>
    </lineage>
</organism>
<protein>
    <submittedName>
        <fullName evidence="1">Uncharacterized protein</fullName>
    </submittedName>
</protein>
<reference evidence="1 2" key="1">
    <citation type="submission" date="2019-03" db="EMBL/GenBank/DDBJ databases">
        <title>Genomic Encyclopedia of Archaeal and Bacterial Type Strains, Phase II (KMG-II): from individual species to whole genera.</title>
        <authorList>
            <person name="Goeker M."/>
        </authorList>
    </citation>
    <scope>NUCLEOTIDE SEQUENCE [LARGE SCALE GENOMIC DNA]</scope>
    <source>
        <strain evidence="1 2">ATCC 25309</strain>
    </source>
</reference>
<evidence type="ECO:0000313" key="2">
    <source>
        <dbReference type="Proteomes" id="UP000295662"/>
    </source>
</evidence>